<dbReference type="Pfam" id="PF01655">
    <property type="entry name" value="Ribosomal_L32e"/>
    <property type="match status" value="1"/>
</dbReference>
<dbReference type="InterPro" id="IPR036351">
    <property type="entry name" value="Ribosomal_eL32_sf"/>
</dbReference>
<comment type="caution">
    <text evidence="4">The sequence shown here is derived from an EMBL/GenBank/DDBJ whole genome shotgun (WGS) entry which is preliminary data.</text>
</comment>
<dbReference type="GO" id="GO:0006412">
    <property type="term" value="P:translation"/>
    <property type="evidence" value="ECO:0007669"/>
    <property type="project" value="InterPro"/>
</dbReference>
<dbReference type="InterPro" id="IPR001515">
    <property type="entry name" value="Ribosomal_eL32"/>
</dbReference>
<evidence type="ECO:0000256" key="2">
    <source>
        <dbReference type="ARBA" id="ARBA00022980"/>
    </source>
</evidence>
<dbReference type="PANTHER" id="PTHR45865:SF1">
    <property type="entry name" value="E3 UBIQUITIN-PROTEIN LIGASE SHPRH"/>
    <property type="match status" value="1"/>
</dbReference>
<dbReference type="EMBL" id="JAYWIO010000005">
    <property type="protein sequence ID" value="KAK7261321.1"/>
    <property type="molecule type" value="Genomic_DNA"/>
</dbReference>
<dbReference type="AlphaFoldDB" id="A0AAN9EQ36"/>
<evidence type="ECO:0000256" key="3">
    <source>
        <dbReference type="ARBA" id="ARBA00023274"/>
    </source>
</evidence>
<comment type="similarity">
    <text evidence="1">Belongs to the eukaryotic ribosomal protein eL32 family.</text>
</comment>
<evidence type="ECO:0000313" key="4">
    <source>
        <dbReference type="EMBL" id="KAK7261321.1"/>
    </source>
</evidence>
<organism evidence="4 5">
    <name type="scientific">Crotalaria pallida</name>
    <name type="common">Smooth rattlebox</name>
    <name type="synonym">Crotalaria striata</name>
    <dbReference type="NCBI Taxonomy" id="3830"/>
    <lineage>
        <taxon>Eukaryota</taxon>
        <taxon>Viridiplantae</taxon>
        <taxon>Streptophyta</taxon>
        <taxon>Embryophyta</taxon>
        <taxon>Tracheophyta</taxon>
        <taxon>Spermatophyta</taxon>
        <taxon>Magnoliopsida</taxon>
        <taxon>eudicotyledons</taxon>
        <taxon>Gunneridae</taxon>
        <taxon>Pentapetalae</taxon>
        <taxon>rosids</taxon>
        <taxon>fabids</taxon>
        <taxon>Fabales</taxon>
        <taxon>Fabaceae</taxon>
        <taxon>Papilionoideae</taxon>
        <taxon>50 kb inversion clade</taxon>
        <taxon>genistoids sensu lato</taxon>
        <taxon>core genistoids</taxon>
        <taxon>Crotalarieae</taxon>
        <taxon>Crotalaria</taxon>
    </lineage>
</organism>
<reference evidence="4 5" key="1">
    <citation type="submission" date="2024-01" db="EMBL/GenBank/DDBJ databases">
        <title>The genomes of 5 underutilized Papilionoideae crops provide insights into root nodulation and disease resistanc.</title>
        <authorList>
            <person name="Yuan L."/>
        </authorList>
    </citation>
    <scope>NUCLEOTIDE SEQUENCE [LARGE SCALE GENOMIC DNA]</scope>
    <source>
        <strain evidence="4">ZHUSHIDOU_FW_LH</strain>
        <tissue evidence="4">Leaf</tissue>
    </source>
</reference>
<dbReference type="SUPFAM" id="SSF52042">
    <property type="entry name" value="Ribosomal protein L32e"/>
    <property type="match status" value="1"/>
</dbReference>
<gene>
    <name evidence="4" type="ORF">RIF29_27630</name>
</gene>
<protein>
    <submittedName>
        <fullName evidence="4">Uncharacterized protein</fullName>
    </submittedName>
</protein>
<evidence type="ECO:0000256" key="1">
    <source>
        <dbReference type="ARBA" id="ARBA00008431"/>
    </source>
</evidence>
<name>A0AAN9EQ36_CROPI</name>
<accession>A0AAN9EQ36</accession>
<dbReference type="InterPro" id="IPR052583">
    <property type="entry name" value="ATP-helicase/E3_Ub-Ligase"/>
</dbReference>
<dbReference type="GO" id="GO:1990904">
    <property type="term" value="C:ribonucleoprotein complex"/>
    <property type="evidence" value="ECO:0007669"/>
    <property type="project" value="UniProtKB-KW"/>
</dbReference>
<dbReference type="GO" id="GO:0005840">
    <property type="term" value="C:ribosome"/>
    <property type="evidence" value="ECO:0007669"/>
    <property type="project" value="UniProtKB-KW"/>
</dbReference>
<evidence type="ECO:0000313" key="5">
    <source>
        <dbReference type="Proteomes" id="UP001372338"/>
    </source>
</evidence>
<dbReference type="PANTHER" id="PTHR45865">
    <property type="entry name" value="E3 UBIQUITIN-PROTEIN LIGASE SHPRH FAMILY MEMBER"/>
    <property type="match status" value="1"/>
</dbReference>
<dbReference type="Proteomes" id="UP001372338">
    <property type="component" value="Unassembled WGS sequence"/>
</dbReference>
<dbReference type="GO" id="GO:0003735">
    <property type="term" value="F:structural constituent of ribosome"/>
    <property type="evidence" value="ECO:0007669"/>
    <property type="project" value="InterPro"/>
</dbReference>
<sequence length="258" mass="29914">MTSEVRYGFGRCMKMEVDPQTQIGDDTCYTRKHARFDPAGFNEAIKPSKTEPMLKDDIPELLPKLRPYQRRAAFWMVEWEKGLEESQDERKRIQFHSPLCVPMDFLETSALSVHQLEALDRWEQHARCAYEIFEKDGNRAIVIEELASLAKTQRRYYAEIAHNISTRKRKEIVERATQLDVMEIQLGDPNNLRALEIMGLLREMAHMVCKFVMVVAMAGCNLNKPNNSNLLWFGIITKKESVRTQLGSTLKSFDEAKQ</sequence>
<proteinExistence type="inferred from homology"/>
<keyword evidence="3" id="KW-0687">Ribonucleoprotein</keyword>
<keyword evidence="2" id="KW-0689">Ribosomal protein</keyword>
<keyword evidence="5" id="KW-1185">Reference proteome</keyword>